<evidence type="ECO:0000313" key="1">
    <source>
        <dbReference type="EMBL" id="KAK9692774.1"/>
    </source>
</evidence>
<comment type="caution">
    <text evidence="1">The sequence shown here is derived from an EMBL/GenBank/DDBJ whole genome shotgun (WGS) entry which is preliminary data.</text>
</comment>
<proteinExistence type="predicted"/>
<organism evidence="1 2">
    <name type="scientific">Popillia japonica</name>
    <name type="common">Japanese beetle</name>
    <dbReference type="NCBI Taxonomy" id="7064"/>
    <lineage>
        <taxon>Eukaryota</taxon>
        <taxon>Metazoa</taxon>
        <taxon>Ecdysozoa</taxon>
        <taxon>Arthropoda</taxon>
        <taxon>Hexapoda</taxon>
        <taxon>Insecta</taxon>
        <taxon>Pterygota</taxon>
        <taxon>Neoptera</taxon>
        <taxon>Endopterygota</taxon>
        <taxon>Coleoptera</taxon>
        <taxon>Polyphaga</taxon>
        <taxon>Scarabaeiformia</taxon>
        <taxon>Scarabaeidae</taxon>
        <taxon>Rutelinae</taxon>
        <taxon>Popillia</taxon>
    </lineage>
</organism>
<keyword evidence="2" id="KW-1185">Reference proteome</keyword>
<dbReference type="AlphaFoldDB" id="A0AAW1IT92"/>
<reference evidence="1 2" key="1">
    <citation type="journal article" date="2024" name="BMC Genomics">
        <title>De novo assembly and annotation of Popillia japonica's genome with initial clues to its potential as an invasive pest.</title>
        <authorList>
            <person name="Cucini C."/>
            <person name="Boschi S."/>
            <person name="Funari R."/>
            <person name="Cardaioli E."/>
            <person name="Iannotti N."/>
            <person name="Marturano G."/>
            <person name="Paoli F."/>
            <person name="Bruttini M."/>
            <person name="Carapelli A."/>
            <person name="Frati F."/>
            <person name="Nardi F."/>
        </authorList>
    </citation>
    <scope>NUCLEOTIDE SEQUENCE [LARGE SCALE GENOMIC DNA]</scope>
    <source>
        <strain evidence="1">DMR45628</strain>
    </source>
</reference>
<accession>A0AAW1IT92</accession>
<name>A0AAW1IT92_POPJA</name>
<evidence type="ECO:0000313" key="2">
    <source>
        <dbReference type="Proteomes" id="UP001458880"/>
    </source>
</evidence>
<dbReference type="EMBL" id="JASPKY010000567">
    <property type="protein sequence ID" value="KAK9692774.1"/>
    <property type="molecule type" value="Genomic_DNA"/>
</dbReference>
<sequence>MHFVIAAINQTFHIPEFDVNICNQTNNSALVNLIENLEKKIEEIPEEYVEQPTNCEENNGIRRSKRTIRKPGHFLDYELDDDEY</sequence>
<gene>
    <name evidence="1" type="ORF">QE152_g34927</name>
</gene>
<dbReference type="Proteomes" id="UP001458880">
    <property type="component" value="Unassembled WGS sequence"/>
</dbReference>
<protein>
    <submittedName>
        <fullName evidence="1">Uncharacterized protein</fullName>
    </submittedName>
</protein>